<evidence type="ECO:0000313" key="2">
    <source>
        <dbReference type="Proteomes" id="UP001185331"/>
    </source>
</evidence>
<dbReference type="RefSeq" id="WP_309856033.1">
    <property type="nucleotide sequence ID" value="NZ_JAVDQJ010000008.1"/>
</dbReference>
<dbReference type="EMBL" id="JAVDQK010000009">
    <property type="protein sequence ID" value="MDR6219839.1"/>
    <property type="molecule type" value="Genomic_DNA"/>
</dbReference>
<name>A0AAE3XF69_9DEIO</name>
<evidence type="ECO:0000313" key="1">
    <source>
        <dbReference type="EMBL" id="MDR6219839.1"/>
    </source>
</evidence>
<gene>
    <name evidence="1" type="ORF">J2Y00_003446</name>
</gene>
<reference evidence="1" key="1">
    <citation type="submission" date="2023-07" db="EMBL/GenBank/DDBJ databases">
        <title>Sorghum-associated microbial communities from plants grown in Nebraska, USA.</title>
        <authorList>
            <person name="Schachtman D."/>
        </authorList>
    </citation>
    <scope>NUCLEOTIDE SEQUENCE</scope>
    <source>
        <strain evidence="1">BE330</strain>
    </source>
</reference>
<sequence>MDISDLVMAVERQSNLLEDVVRLLGNIEDKLSDIRFDLENSNNTLSELNSDVGFKLGSIESQLTTIDITLSGIDSTVSTLG</sequence>
<dbReference type="Proteomes" id="UP001185331">
    <property type="component" value="Unassembled WGS sequence"/>
</dbReference>
<protein>
    <submittedName>
        <fullName evidence="1">Uncharacterized protein</fullName>
    </submittedName>
</protein>
<accession>A0AAE3XF69</accession>
<organism evidence="1 2">
    <name type="scientific">Deinococcus soli</name>
    <name type="common">ex Cha et al. 2016</name>
    <dbReference type="NCBI Taxonomy" id="1309411"/>
    <lineage>
        <taxon>Bacteria</taxon>
        <taxon>Thermotogati</taxon>
        <taxon>Deinococcota</taxon>
        <taxon>Deinococci</taxon>
        <taxon>Deinococcales</taxon>
        <taxon>Deinococcaceae</taxon>
        <taxon>Deinococcus</taxon>
    </lineage>
</organism>
<proteinExistence type="predicted"/>
<dbReference type="AlphaFoldDB" id="A0AAE3XF69"/>
<comment type="caution">
    <text evidence="1">The sequence shown here is derived from an EMBL/GenBank/DDBJ whole genome shotgun (WGS) entry which is preliminary data.</text>
</comment>